<dbReference type="GO" id="GO:0001653">
    <property type="term" value="F:peptide receptor activity"/>
    <property type="evidence" value="ECO:0007669"/>
    <property type="project" value="TreeGrafter"/>
</dbReference>
<keyword evidence="12" id="KW-0141">cGMP biosynthesis</keyword>
<evidence type="ECO:0000259" key="16">
    <source>
        <dbReference type="PROSITE" id="PS50125"/>
    </source>
</evidence>
<evidence type="ECO:0000256" key="10">
    <source>
        <dbReference type="ARBA" id="ARBA00023180"/>
    </source>
</evidence>
<organism evidence="17 18">
    <name type="scientific">Patiria miniata</name>
    <name type="common">Bat star</name>
    <name type="synonym">Asterina miniata</name>
    <dbReference type="NCBI Taxonomy" id="46514"/>
    <lineage>
        <taxon>Eukaryota</taxon>
        <taxon>Metazoa</taxon>
        <taxon>Echinodermata</taxon>
        <taxon>Eleutherozoa</taxon>
        <taxon>Asterozoa</taxon>
        <taxon>Asteroidea</taxon>
        <taxon>Valvatacea</taxon>
        <taxon>Valvatida</taxon>
        <taxon>Asterinidae</taxon>
        <taxon>Patiria</taxon>
    </lineage>
</organism>
<dbReference type="Pfam" id="PF07701">
    <property type="entry name" value="HNOBA"/>
    <property type="match status" value="1"/>
</dbReference>
<dbReference type="InterPro" id="IPR050401">
    <property type="entry name" value="Cyclic_nucleotide_synthase"/>
</dbReference>
<keyword evidence="4" id="KW-1003">Cell membrane</keyword>
<sequence>MCTPCKGRSRVQPMQGIITGNSHDLEPSPRLDGSVTGTDCLTSRGSTSTLGGERHQMKMVLEKATDNHSNAKDMAKMLVVILIPLVALTVSSALSLAATVSKLQHSRMTLASIDASERVSAVILALQVERGLTATYVSGNRTEESVMETLNQKRSVTNRAIENDNAFLTLNVSGTVYATKEMLLDDINRYRSYVDFKGSELPITHPITFYTDIIQQLLVESYGQSTRLVEGTLWPRIVCKDNILLLSDLYGIQRALGSSFYAGCSLRPADLDWFRRLYSSSESQIKTVFFYSPAAAATYQELVRSKEPNGFYLRIMRSEIIRGGDPCADHGEGRASRLSEYWFKNMTIFIEILAAVMQGESDYISVKIDEIIAGALQAVAGNITVLVLTVAVSLTLATIQLVQARQLLRKVGIYARNLGVKTKELTREKRTTEKLLYQMMPRSVADQLRQKQELIAEEFSSVTIYFGDIVEFTSLAARSTPMQIIEFLNDLYSIFDNYIDMYDVYKVETIGDAYMVASGLPEPTANHACEIACMALDLLREVQLFRIPHLPAESLSLRVGLHSGSCVAGVVGIKMPRYCLFGDTVNTASRMESTGRAQRIQISEATRDQIVSEKTHPHGRQFVIAPRGSTAVKGKGMMRTYWLCEELTTRRLIGRHTAGLD</sequence>
<dbReference type="GO" id="GO:0007168">
    <property type="term" value="P:receptor guanylyl cyclase signaling pathway"/>
    <property type="evidence" value="ECO:0007669"/>
    <property type="project" value="TreeGrafter"/>
</dbReference>
<dbReference type="CDD" id="cd07302">
    <property type="entry name" value="CHD"/>
    <property type="match status" value="1"/>
</dbReference>
<evidence type="ECO:0000256" key="2">
    <source>
        <dbReference type="ARBA" id="ARBA00004479"/>
    </source>
</evidence>
<feature type="transmembrane region" description="Helical" evidence="15">
    <location>
        <begin position="77"/>
        <end position="100"/>
    </location>
</feature>
<feature type="domain" description="Guanylate cyclase" evidence="16">
    <location>
        <begin position="463"/>
        <end position="592"/>
    </location>
</feature>
<keyword evidence="18" id="KW-1185">Reference proteome</keyword>
<evidence type="ECO:0000256" key="13">
    <source>
        <dbReference type="RuleBase" id="RU000405"/>
    </source>
</evidence>
<comment type="similarity">
    <text evidence="13">Belongs to the adenylyl cyclase class-4/guanylyl cyclase family.</text>
</comment>
<keyword evidence="6" id="KW-0732">Signal</keyword>
<dbReference type="Pfam" id="PF08376">
    <property type="entry name" value="NIT"/>
    <property type="match status" value="1"/>
</dbReference>
<dbReference type="EnsemblMetazoa" id="XM_038214390.1">
    <property type="protein sequence ID" value="XP_038070318.1"/>
    <property type="gene ID" value="LOC119739438"/>
</dbReference>
<dbReference type="InterPro" id="IPR018297">
    <property type="entry name" value="A/G_cyclase_CS"/>
</dbReference>
<evidence type="ECO:0000256" key="11">
    <source>
        <dbReference type="ARBA" id="ARBA00023239"/>
    </source>
</evidence>
<evidence type="ECO:0000313" key="17">
    <source>
        <dbReference type="EnsemblMetazoa" id="XP_038070318.1"/>
    </source>
</evidence>
<proteinExistence type="inferred from homology"/>
<dbReference type="PROSITE" id="PS50125">
    <property type="entry name" value="GUANYLATE_CYCLASE_2"/>
    <property type="match status" value="1"/>
</dbReference>
<dbReference type="SMART" id="SM00044">
    <property type="entry name" value="CYCc"/>
    <property type="match status" value="1"/>
</dbReference>
<evidence type="ECO:0000256" key="9">
    <source>
        <dbReference type="ARBA" id="ARBA00023136"/>
    </source>
</evidence>
<comment type="subcellular location">
    <subcellularLocation>
        <location evidence="1">Cell membrane</location>
    </subcellularLocation>
    <subcellularLocation>
        <location evidence="2">Membrane</location>
        <topology evidence="2">Single-pass type I membrane protein</topology>
    </subcellularLocation>
</comment>
<keyword evidence="10" id="KW-0325">Glycoprotein</keyword>
<dbReference type="RefSeq" id="XP_038070318.1">
    <property type="nucleotide sequence ID" value="XM_038214390.1"/>
</dbReference>
<dbReference type="InterPro" id="IPR029787">
    <property type="entry name" value="Nucleotide_cyclase"/>
</dbReference>
<dbReference type="InterPro" id="IPR011645">
    <property type="entry name" value="HNOB_dom_associated"/>
</dbReference>
<dbReference type="Gene3D" id="3.30.70.1230">
    <property type="entry name" value="Nucleotide cyclase"/>
    <property type="match status" value="1"/>
</dbReference>
<dbReference type="SUPFAM" id="SSF55073">
    <property type="entry name" value="Nucleotide cyclase"/>
    <property type="match status" value="1"/>
</dbReference>
<keyword evidence="9 15" id="KW-0472">Membrane</keyword>
<feature type="region of interest" description="Disordered" evidence="14">
    <location>
        <begin position="1"/>
        <end position="52"/>
    </location>
</feature>
<dbReference type="OMA" id="HAWEIST"/>
<reference evidence="17" key="1">
    <citation type="submission" date="2022-11" db="UniProtKB">
        <authorList>
            <consortium name="EnsemblMetazoa"/>
        </authorList>
    </citation>
    <scope>IDENTIFICATION</scope>
</reference>
<dbReference type="Proteomes" id="UP000887568">
    <property type="component" value="Unplaced"/>
</dbReference>
<evidence type="ECO:0000256" key="4">
    <source>
        <dbReference type="ARBA" id="ARBA00022475"/>
    </source>
</evidence>
<dbReference type="EC" id="4.6.1.2" evidence="3"/>
<evidence type="ECO:0000256" key="7">
    <source>
        <dbReference type="ARBA" id="ARBA00022741"/>
    </source>
</evidence>
<dbReference type="FunFam" id="3.30.70.1230:FF:000050">
    <property type="entry name" value="Guanylate cyclase"/>
    <property type="match status" value="1"/>
</dbReference>
<evidence type="ECO:0000256" key="15">
    <source>
        <dbReference type="SAM" id="Phobius"/>
    </source>
</evidence>
<evidence type="ECO:0000256" key="14">
    <source>
        <dbReference type="SAM" id="MobiDB-lite"/>
    </source>
</evidence>
<dbReference type="Gene3D" id="6.10.250.780">
    <property type="match status" value="1"/>
</dbReference>
<dbReference type="PANTHER" id="PTHR11920:SF501">
    <property type="entry name" value="GUANYLATE CYCLASE 32E"/>
    <property type="match status" value="1"/>
</dbReference>
<dbReference type="GO" id="GO:0004016">
    <property type="term" value="F:adenylate cyclase activity"/>
    <property type="evidence" value="ECO:0007669"/>
    <property type="project" value="TreeGrafter"/>
</dbReference>
<dbReference type="GO" id="GO:0035556">
    <property type="term" value="P:intracellular signal transduction"/>
    <property type="evidence" value="ECO:0007669"/>
    <property type="project" value="InterPro"/>
</dbReference>
<evidence type="ECO:0000256" key="12">
    <source>
        <dbReference type="ARBA" id="ARBA00023293"/>
    </source>
</evidence>
<dbReference type="PANTHER" id="PTHR11920">
    <property type="entry name" value="GUANYLYL CYCLASE"/>
    <property type="match status" value="1"/>
</dbReference>
<dbReference type="InterPro" id="IPR001054">
    <property type="entry name" value="A/G_cyclase"/>
</dbReference>
<dbReference type="Pfam" id="PF00211">
    <property type="entry name" value="Guanylate_cyc"/>
    <property type="match status" value="1"/>
</dbReference>
<evidence type="ECO:0000256" key="6">
    <source>
        <dbReference type="ARBA" id="ARBA00022729"/>
    </source>
</evidence>
<evidence type="ECO:0000256" key="5">
    <source>
        <dbReference type="ARBA" id="ARBA00022692"/>
    </source>
</evidence>
<dbReference type="InterPro" id="IPR013587">
    <property type="entry name" value="Nitrate/nitrite_sensing"/>
</dbReference>
<dbReference type="GO" id="GO:0000166">
    <property type="term" value="F:nucleotide binding"/>
    <property type="evidence" value="ECO:0007669"/>
    <property type="project" value="UniProtKB-KW"/>
</dbReference>
<dbReference type="OrthoDB" id="60033at2759"/>
<feature type="compositionally biased region" description="Polar residues" evidence="14">
    <location>
        <begin position="35"/>
        <end position="50"/>
    </location>
</feature>
<evidence type="ECO:0000256" key="8">
    <source>
        <dbReference type="ARBA" id="ARBA00022989"/>
    </source>
</evidence>
<dbReference type="GO" id="GO:0004383">
    <property type="term" value="F:guanylate cyclase activity"/>
    <property type="evidence" value="ECO:0007669"/>
    <property type="project" value="UniProtKB-EC"/>
</dbReference>
<dbReference type="GO" id="GO:0005886">
    <property type="term" value="C:plasma membrane"/>
    <property type="evidence" value="ECO:0007669"/>
    <property type="project" value="UniProtKB-SubCell"/>
</dbReference>
<name>A0A914B331_PATMI</name>
<keyword evidence="5 15" id="KW-0812">Transmembrane</keyword>
<keyword evidence="8 15" id="KW-1133">Transmembrane helix</keyword>
<evidence type="ECO:0000256" key="1">
    <source>
        <dbReference type="ARBA" id="ARBA00004236"/>
    </source>
</evidence>
<dbReference type="PROSITE" id="PS00452">
    <property type="entry name" value="GUANYLATE_CYCLASE_1"/>
    <property type="match status" value="1"/>
</dbReference>
<evidence type="ECO:0000313" key="18">
    <source>
        <dbReference type="Proteomes" id="UP000887568"/>
    </source>
</evidence>
<evidence type="ECO:0000256" key="3">
    <source>
        <dbReference type="ARBA" id="ARBA00012202"/>
    </source>
</evidence>
<keyword evidence="7" id="KW-0547">Nucleotide-binding</keyword>
<keyword evidence="11 13" id="KW-0456">Lyase</keyword>
<accession>A0A914B331</accession>
<dbReference type="GeneID" id="119739438"/>
<dbReference type="AlphaFoldDB" id="A0A914B331"/>
<protein>
    <recommendedName>
        <fullName evidence="3">guanylate cyclase</fullName>
        <ecNumber evidence="3">4.6.1.2</ecNumber>
    </recommendedName>
</protein>